<sequence>MKLIFAHDTILQYDKASDQYYSAAFSYSLWSRYLTMFNQMTVVSRMREMEEGERRQIQALSSGPHVSFAPVPSISSPLAMIKYRSTAIMLMKKALADADIVIARLPSEVGALAIHVAKKLGKPWAVELVGHVWDSFWHCGNWKGKVYAPVMTWRIKSLVRQAPIVLYVTEQFLQEKYPTSGKMISCSDVEIPDVSSEVLYRRLYRATEKRSSYVIGLIGSMRSKYKGIDTAIRAVARLKDRVPAIKLRILGDGNTTPWRRLAEQLGVGEKVEFCGEIPGGQPVFDWLDNIDVYIQPSKTEGLPRSLIEAMSRGLPCFASHVGGIPELLPESCLIEAGDDDHLAQLFFTLYQDVNWEETLVKQNFHKASTYEKSVLDVRRKEFLEEVYRLVKRSSAGGLQP</sequence>
<dbReference type="CDD" id="cd03801">
    <property type="entry name" value="GT4_PimA-like"/>
    <property type="match status" value="1"/>
</dbReference>
<dbReference type="EMBL" id="AP017312">
    <property type="protein sequence ID" value="BAU28087.1"/>
    <property type="molecule type" value="Genomic_DNA"/>
</dbReference>
<evidence type="ECO:0000313" key="1">
    <source>
        <dbReference type="EMBL" id="BAU28087.1"/>
    </source>
</evidence>
<organism evidence="1 2">
    <name type="scientific">Aneurinibacillus soli</name>
    <dbReference type="NCBI Taxonomy" id="1500254"/>
    <lineage>
        <taxon>Bacteria</taxon>
        <taxon>Bacillati</taxon>
        <taxon>Bacillota</taxon>
        <taxon>Bacilli</taxon>
        <taxon>Bacillales</taxon>
        <taxon>Paenibacillaceae</taxon>
        <taxon>Aneurinibacillus group</taxon>
        <taxon>Aneurinibacillus</taxon>
    </lineage>
</organism>
<reference evidence="1 2" key="1">
    <citation type="submission" date="2015-12" db="EMBL/GenBank/DDBJ databases">
        <title>Genome sequence of Aneurinibacillus soli.</title>
        <authorList>
            <person name="Lee J.S."/>
            <person name="Lee K.C."/>
            <person name="Kim K.K."/>
            <person name="Lee B.W."/>
        </authorList>
    </citation>
    <scope>NUCLEOTIDE SEQUENCE [LARGE SCALE GENOMIC DNA]</scope>
    <source>
        <strain evidence="1 2">CB4</strain>
    </source>
</reference>
<dbReference type="PANTHER" id="PTHR45947:SF3">
    <property type="entry name" value="SULFOQUINOVOSYL TRANSFERASE SQD2"/>
    <property type="match status" value="1"/>
</dbReference>
<dbReference type="GO" id="GO:0102710">
    <property type="term" value="F:D-inositol-3-phosphate glycosyltransferase activity"/>
    <property type="evidence" value="ECO:0007669"/>
    <property type="project" value="UniProtKB-EC"/>
</dbReference>
<dbReference type="SUPFAM" id="SSF53756">
    <property type="entry name" value="UDP-Glycosyltransferase/glycogen phosphorylase"/>
    <property type="match status" value="1"/>
</dbReference>
<name>A0A0U5BD09_9BACL</name>
<dbReference type="PANTHER" id="PTHR45947">
    <property type="entry name" value="SULFOQUINOVOSYL TRANSFERASE SQD2"/>
    <property type="match status" value="1"/>
</dbReference>
<proteinExistence type="predicted"/>
<protein>
    <submittedName>
        <fullName evidence="1">D-inositol 3-phosphate glycosyltransferase</fullName>
        <ecNumber evidence="1">2.4.1.250</ecNumber>
    </submittedName>
</protein>
<gene>
    <name evidence="1" type="primary">mshA_2</name>
    <name evidence="1" type="ORF">CB4_02261</name>
</gene>
<dbReference type="OrthoDB" id="9813638at2"/>
<keyword evidence="1" id="KW-0328">Glycosyltransferase</keyword>
<accession>A0A0U5BD09</accession>
<dbReference type="KEGG" id="asoc:CB4_02261"/>
<keyword evidence="1" id="KW-0808">Transferase</keyword>
<evidence type="ECO:0000313" key="2">
    <source>
        <dbReference type="Proteomes" id="UP000217696"/>
    </source>
</evidence>
<dbReference type="InterPro" id="IPR050194">
    <property type="entry name" value="Glycosyltransferase_grp1"/>
</dbReference>
<dbReference type="EC" id="2.4.1.250" evidence="1"/>
<dbReference type="Pfam" id="PF13692">
    <property type="entry name" value="Glyco_trans_1_4"/>
    <property type="match status" value="1"/>
</dbReference>
<dbReference type="AlphaFoldDB" id="A0A0U5BD09"/>
<dbReference type="Gene3D" id="3.40.50.2000">
    <property type="entry name" value="Glycogen Phosphorylase B"/>
    <property type="match status" value="2"/>
</dbReference>
<dbReference type="RefSeq" id="WP_096465873.1">
    <property type="nucleotide sequence ID" value="NZ_AP017312.1"/>
</dbReference>
<keyword evidence="2" id="KW-1185">Reference proteome</keyword>
<dbReference type="Proteomes" id="UP000217696">
    <property type="component" value="Chromosome"/>
</dbReference>